<evidence type="ECO:0000313" key="6">
    <source>
        <dbReference type="Proteomes" id="UP000632125"/>
    </source>
</evidence>
<dbReference type="SUPFAM" id="SSF75005">
    <property type="entry name" value="Arabinanase/levansucrase/invertase"/>
    <property type="match status" value="2"/>
</dbReference>
<protein>
    <recommendedName>
        <fullName evidence="4">Glycosyl hydrolase family 32 N-terminal domain-containing protein</fullName>
    </recommendedName>
</protein>
<gene>
    <name evidence="5" type="ORF">IDH41_07920</name>
</gene>
<name>A0A927CJA4_9BACL</name>
<proteinExistence type="inferred from homology"/>
<dbReference type="PANTHER" id="PTHR35279">
    <property type="match status" value="1"/>
</dbReference>
<keyword evidence="6" id="KW-1185">Reference proteome</keyword>
<comment type="similarity">
    <text evidence="1">Belongs to the glycosyl hydrolase 32 family.</text>
</comment>
<sequence length="331" mass="38191">MNIDNWLTPYKWGKPVLIGSGEKGAFDYHAVDCPFVFRHNGRFYMMYVGFDGTGYQTALAVSDDLLRFEPLSTILRRNEGSDWDSRNVAGTWILRDNEMFGPGTLKQWNGKYWLAYHSYPGDGYEEGSAKIGLAWTEDENLLEWHRLPDPILTPEEGEPWERGGLYKECLLEHEGKFYLFYNAKNKNRGRWIEQTGLAVSADLIHWTRHKDNPVIRVTPDRWDSGFVSDPCVLKDGDRWAMFFFGYDYKKAQEGIAYSADLLNWTKHPEPIITVGGEGELDEVFAHKPSVIAHNGVLHHFYTACRKPREGDRTCNFYPEFRTIAVATSRKL</sequence>
<dbReference type="Pfam" id="PF00251">
    <property type="entry name" value="Glyco_hydro_32N"/>
    <property type="match status" value="1"/>
</dbReference>
<dbReference type="InterPro" id="IPR013148">
    <property type="entry name" value="Glyco_hydro_32_N"/>
</dbReference>
<comment type="caution">
    <text evidence="5">The sequence shown here is derived from an EMBL/GenBank/DDBJ whole genome shotgun (WGS) entry which is preliminary data.</text>
</comment>
<dbReference type="EMBL" id="JACXIY010000010">
    <property type="protein sequence ID" value="MBD2868500.1"/>
    <property type="molecule type" value="Genomic_DNA"/>
</dbReference>
<reference evidence="5" key="1">
    <citation type="submission" date="2020-09" db="EMBL/GenBank/DDBJ databases">
        <title>A novel bacterium of genus Paenibacillus, isolated from South China Sea.</title>
        <authorList>
            <person name="Huang H."/>
            <person name="Mo K."/>
            <person name="Hu Y."/>
        </authorList>
    </citation>
    <scope>NUCLEOTIDE SEQUENCE</scope>
    <source>
        <strain evidence="5">IB182493</strain>
    </source>
</reference>
<evidence type="ECO:0000256" key="3">
    <source>
        <dbReference type="ARBA" id="ARBA00023295"/>
    </source>
</evidence>
<evidence type="ECO:0000256" key="1">
    <source>
        <dbReference type="ARBA" id="ARBA00009902"/>
    </source>
</evidence>
<dbReference type="Proteomes" id="UP000632125">
    <property type="component" value="Unassembled WGS sequence"/>
</dbReference>
<dbReference type="AlphaFoldDB" id="A0A927CJA4"/>
<evidence type="ECO:0000313" key="5">
    <source>
        <dbReference type="EMBL" id="MBD2868500.1"/>
    </source>
</evidence>
<dbReference type="Gene3D" id="2.115.10.20">
    <property type="entry name" value="Glycosyl hydrolase domain, family 43"/>
    <property type="match status" value="3"/>
</dbReference>
<organism evidence="5 6">
    <name type="scientific">Paenibacillus arenilitoris</name>
    <dbReference type="NCBI Taxonomy" id="2772299"/>
    <lineage>
        <taxon>Bacteria</taxon>
        <taxon>Bacillati</taxon>
        <taxon>Bacillota</taxon>
        <taxon>Bacilli</taxon>
        <taxon>Bacillales</taxon>
        <taxon>Paenibacillaceae</taxon>
        <taxon>Paenibacillus</taxon>
    </lineage>
</organism>
<dbReference type="GO" id="GO:0016798">
    <property type="term" value="F:hydrolase activity, acting on glycosyl bonds"/>
    <property type="evidence" value="ECO:0007669"/>
    <property type="project" value="UniProtKB-KW"/>
</dbReference>
<dbReference type="InterPro" id="IPR023296">
    <property type="entry name" value="Glyco_hydro_beta-prop_sf"/>
</dbReference>
<feature type="domain" description="Glycosyl hydrolase family 32 N-terminal" evidence="4">
    <location>
        <begin position="102"/>
        <end position="271"/>
    </location>
</feature>
<keyword evidence="3" id="KW-0326">Glycosidase</keyword>
<evidence type="ECO:0000259" key="4">
    <source>
        <dbReference type="Pfam" id="PF00251"/>
    </source>
</evidence>
<dbReference type="PANTHER" id="PTHR35279:SF1">
    <property type="entry name" value="ARABINANASE_LEVANSUCRASE_INVERTASE"/>
    <property type="match status" value="1"/>
</dbReference>
<evidence type="ECO:0000256" key="2">
    <source>
        <dbReference type="ARBA" id="ARBA00022801"/>
    </source>
</evidence>
<accession>A0A927CJA4</accession>
<keyword evidence="2" id="KW-0378">Hydrolase</keyword>
<dbReference type="RefSeq" id="WP_190859852.1">
    <property type="nucleotide sequence ID" value="NZ_JACXIY010000010.1"/>
</dbReference>